<evidence type="ECO:0000313" key="2">
    <source>
        <dbReference type="EMBL" id="GGK73867.1"/>
    </source>
</evidence>
<dbReference type="SUPFAM" id="SSF51905">
    <property type="entry name" value="FAD/NAD(P)-binding domain"/>
    <property type="match status" value="2"/>
</dbReference>
<evidence type="ECO:0000313" key="3">
    <source>
        <dbReference type="Proteomes" id="UP000645217"/>
    </source>
</evidence>
<dbReference type="PANTHER" id="PTHR42923">
    <property type="entry name" value="PROTOPORPHYRINOGEN OXIDASE"/>
    <property type="match status" value="1"/>
</dbReference>
<reference evidence="2" key="1">
    <citation type="journal article" date="2014" name="Int. J. Syst. Evol. Microbiol.">
        <title>Complete genome sequence of Corynebacterium casei LMG S-19264T (=DSM 44701T), isolated from a smear-ripened cheese.</title>
        <authorList>
            <consortium name="US DOE Joint Genome Institute (JGI-PGF)"/>
            <person name="Walter F."/>
            <person name="Albersmeier A."/>
            <person name="Kalinowski J."/>
            <person name="Ruckert C."/>
        </authorList>
    </citation>
    <scope>NUCLEOTIDE SEQUENCE</scope>
    <source>
        <strain evidence="2">JCM 13064</strain>
    </source>
</reference>
<dbReference type="Gene3D" id="3.50.50.60">
    <property type="entry name" value="FAD/NAD(P)-binding domain"/>
    <property type="match status" value="1"/>
</dbReference>
<sequence length="623" mass="65954">MTAAVAYAALASPAVPFLAAVPSGPPSASVRSLLRERRARHSASVPGLRGDTPDALGVAQALRDGRFWRHADPPRPAGETYDLVVVGAGISGVTAAYLYTRRHPQARVLILDGNDDIGGHARSAEFRPAGRRGPLVASAGPYALHAPAAWPAEARDLLADLGARPERLRAYADPGLYPGLGMREGVFCDRETYGPGADRLVRLPPGGDAAGWVAELPIAERARHDLAMLYDDPPDWFPGLPDEEKKRRLAGLTYEDFLREVCRVHPDAVAFCRTMPAAAFGHGAGALTALDAWNLAGGHSYPGFAGLGLGRSRPHPGNSARVAVRWAGGDEVYCLPEGPQALVRMMLGRMVPGFAATTAPDRITTASFDHGALDRPGSAVRVRLSSPVVLVDDDGAAGSATVGYFDGHRVITVRAGAVIMACRAAAVPDLVRDLPSDQREALRRTVRMPVVCATAQLRNWHAFLAARVHRVRFTGAYWTEAALAPPVGSGGYDCPRRPGEPIAVHLTHAPAPSGLPPADAAEAGRRALAGTPYAAMEFAVREQLARLLGPFGFDAARDVEGLTVHRWEHGFAREEGPRSDTARLAETAARRFGRVAIAGVDVAPGGDVRAAITAACRAVRDLS</sequence>
<dbReference type="GO" id="GO:0016491">
    <property type="term" value="F:oxidoreductase activity"/>
    <property type="evidence" value="ECO:0007669"/>
    <property type="project" value="TreeGrafter"/>
</dbReference>
<accession>A0A917QXI8</accession>
<evidence type="ECO:0000256" key="1">
    <source>
        <dbReference type="SAM" id="SignalP"/>
    </source>
</evidence>
<dbReference type="PANTHER" id="PTHR42923:SF3">
    <property type="entry name" value="PROTOPORPHYRINOGEN OXIDASE"/>
    <property type="match status" value="1"/>
</dbReference>
<dbReference type="EMBL" id="BMNT01000007">
    <property type="protein sequence ID" value="GGK73867.1"/>
    <property type="molecule type" value="Genomic_DNA"/>
</dbReference>
<protein>
    <submittedName>
        <fullName evidence="2">Spermidine dehydrogenase SpdH</fullName>
    </submittedName>
</protein>
<dbReference type="Pfam" id="PF13450">
    <property type="entry name" value="NAD_binding_8"/>
    <property type="match status" value="1"/>
</dbReference>
<dbReference type="InterPro" id="IPR050464">
    <property type="entry name" value="Zeta_carotene_desat/Oxidored"/>
</dbReference>
<keyword evidence="1" id="KW-0732">Signal</keyword>
<dbReference type="InterPro" id="IPR036188">
    <property type="entry name" value="FAD/NAD-bd_sf"/>
</dbReference>
<gene>
    <name evidence="2" type="primary">spdH</name>
    <name evidence="2" type="ORF">GCM10007964_15820</name>
</gene>
<reference evidence="2" key="2">
    <citation type="submission" date="2020-09" db="EMBL/GenBank/DDBJ databases">
        <authorList>
            <person name="Sun Q."/>
            <person name="Ohkuma M."/>
        </authorList>
    </citation>
    <scope>NUCLEOTIDE SEQUENCE</scope>
    <source>
        <strain evidence="2">JCM 13064</strain>
    </source>
</reference>
<feature type="signal peptide" evidence="1">
    <location>
        <begin position="1"/>
        <end position="19"/>
    </location>
</feature>
<name>A0A917QXI8_9ACTN</name>
<keyword evidence="3" id="KW-1185">Reference proteome</keyword>
<dbReference type="RefSeq" id="WP_189162290.1">
    <property type="nucleotide sequence ID" value="NZ_BMNT01000007.1"/>
</dbReference>
<organism evidence="2 3">
    <name type="scientific">Sphaerisporangium melleum</name>
    <dbReference type="NCBI Taxonomy" id="321316"/>
    <lineage>
        <taxon>Bacteria</taxon>
        <taxon>Bacillati</taxon>
        <taxon>Actinomycetota</taxon>
        <taxon>Actinomycetes</taxon>
        <taxon>Streptosporangiales</taxon>
        <taxon>Streptosporangiaceae</taxon>
        <taxon>Sphaerisporangium</taxon>
    </lineage>
</organism>
<proteinExistence type="predicted"/>
<dbReference type="AlphaFoldDB" id="A0A917QXI8"/>
<comment type="caution">
    <text evidence="2">The sequence shown here is derived from an EMBL/GenBank/DDBJ whole genome shotgun (WGS) entry which is preliminary data.</text>
</comment>
<feature type="chain" id="PRO_5036858424" evidence="1">
    <location>
        <begin position="20"/>
        <end position="623"/>
    </location>
</feature>
<dbReference type="Proteomes" id="UP000645217">
    <property type="component" value="Unassembled WGS sequence"/>
</dbReference>